<reference evidence="5 6" key="1">
    <citation type="submission" date="2020-08" db="EMBL/GenBank/DDBJ databases">
        <title>Sequencing the genomes of 1000 actinobacteria strains.</title>
        <authorList>
            <person name="Klenk H.-P."/>
        </authorList>
    </citation>
    <scope>NUCLEOTIDE SEQUENCE [LARGE SCALE GENOMIC DNA]</scope>
    <source>
        <strain evidence="5 6">DSM 19600</strain>
    </source>
</reference>
<dbReference type="CDD" id="cd07377">
    <property type="entry name" value="WHTH_GntR"/>
    <property type="match status" value="1"/>
</dbReference>
<protein>
    <submittedName>
        <fullName evidence="5">DNA-binding GntR family transcriptional regulator</fullName>
    </submittedName>
</protein>
<dbReference type="Pfam" id="PF07729">
    <property type="entry name" value="FCD"/>
    <property type="match status" value="1"/>
</dbReference>
<dbReference type="PANTHER" id="PTHR43537">
    <property type="entry name" value="TRANSCRIPTIONAL REGULATOR, GNTR FAMILY"/>
    <property type="match status" value="1"/>
</dbReference>
<dbReference type="AlphaFoldDB" id="A0AA40VNM0"/>
<dbReference type="RefSeq" id="WP_183500097.1">
    <property type="nucleotide sequence ID" value="NZ_BAABCO010000004.1"/>
</dbReference>
<evidence type="ECO:0000256" key="1">
    <source>
        <dbReference type="ARBA" id="ARBA00023015"/>
    </source>
</evidence>
<keyword evidence="1" id="KW-0805">Transcription regulation</keyword>
<dbReference type="Proteomes" id="UP000549113">
    <property type="component" value="Unassembled WGS sequence"/>
</dbReference>
<dbReference type="PANTHER" id="PTHR43537:SF24">
    <property type="entry name" value="GLUCONATE OPERON TRANSCRIPTIONAL REPRESSOR"/>
    <property type="match status" value="1"/>
</dbReference>
<evidence type="ECO:0000256" key="2">
    <source>
        <dbReference type="ARBA" id="ARBA00023125"/>
    </source>
</evidence>
<comment type="caution">
    <text evidence="5">The sequence shown here is derived from an EMBL/GenBank/DDBJ whole genome shotgun (WGS) entry which is preliminary data.</text>
</comment>
<dbReference type="SMART" id="SM00345">
    <property type="entry name" value="HTH_GNTR"/>
    <property type="match status" value="1"/>
</dbReference>
<dbReference type="Gene3D" id="1.20.120.530">
    <property type="entry name" value="GntR ligand-binding domain-like"/>
    <property type="match status" value="1"/>
</dbReference>
<dbReference type="InterPro" id="IPR036390">
    <property type="entry name" value="WH_DNA-bd_sf"/>
</dbReference>
<gene>
    <name evidence="5" type="ORF">BKA10_002377</name>
</gene>
<dbReference type="SUPFAM" id="SSF46785">
    <property type="entry name" value="Winged helix' DNA-binding domain"/>
    <property type="match status" value="1"/>
</dbReference>
<evidence type="ECO:0000313" key="5">
    <source>
        <dbReference type="EMBL" id="MBB4140583.1"/>
    </source>
</evidence>
<dbReference type="Gene3D" id="1.10.10.10">
    <property type="entry name" value="Winged helix-like DNA-binding domain superfamily/Winged helix DNA-binding domain"/>
    <property type="match status" value="1"/>
</dbReference>
<dbReference type="InterPro" id="IPR008920">
    <property type="entry name" value="TF_FadR/GntR_C"/>
</dbReference>
<dbReference type="PROSITE" id="PS50949">
    <property type="entry name" value="HTH_GNTR"/>
    <property type="match status" value="1"/>
</dbReference>
<evidence type="ECO:0000259" key="4">
    <source>
        <dbReference type="PROSITE" id="PS50949"/>
    </source>
</evidence>
<evidence type="ECO:0000313" key="6">
    <source>
        <dbReference type="Proteomes" id="UP000549113"/>
    </source>
</evidence>
<dbReference type="InterPro" id="IPR036388">
    <property type="entry name" value="WH-like_DNA-bd_sf"/>
</dbReference>
<keyword evidence="2 5" id="KW-0238">DNA-binding</keyword>
<organism evidence="5 6">
    <name type="scientific">Microbacterium invictum</name>
    <dbReference type="NCBI Taxonomy" id="515415"/>
    <lineage>
        <taxon>Bacteria</taxon>
        <taxon>Bacillati</taxon>
        <taxon>Actinomycetota</taxon>
        <taxon>Actinomycetes</taxon>
        <taxon>Micrococcales</taxon>
        <taxon>Microbacteriaceae</taxon>
        <taxon>Microbacterium</taxon>
    </lineage>
</organism>
<dbReference type="InterPro" id="IPR011711">
    <property type="entry name" value="GntR_C"/>
</dbReference>
<proteinExistence type="predicted"/>
<dbReference type="GO" id="GO:0003677">
    <property type="term" value="F:DNA binding"/>
    <property type="evidence" value="ECO:0007669"/>
    <property type="project" value="UniProtKB-KW"/>
</dbReference>
<evidence type="ECO:0000256" key="3">
    <source>
        <dbReference type="ARBA" id="ARBA00023163"/>
    </source>
</evidence>
<keyword evidence="3" id="KW-0804">Transcription</keyword>
<keyword evidence="6" id="KW-1185">Reference proteome</keyword>
<feature type="domain" description="HTH gntR-type" evidence="4">
    <location>
        <begin position="14"/>
        <end position="81"/>
    </location>
</feature>
<name>A0AA40VNM0_9MICO</name>
<dbReference type="GO" id="GO:0003700">
    <property type="term" value="F:DNA-binding transcription factor activity"/>
    <property type="evidence" value="ECO:0007669"/>
    <property type="project" value="InterPro"/>
</dbReference>
<accession>A0AA40VNM0</accession>
<dbReference type="Pfam" id="PF00392">
    <property type="entry name" value="GntR"/>
    <property type="match status" value="1"/>
</dbReference>
<dbReference type="InterPro" id="IPR000524">
    <property type="entry name" value="Tscrpt_reg_HTH_GntR"/>
</dbReference>
<sequence>MPATLSPIDVTDGMILGDAVYEEIGAAILDGRLQPGQRLRDVDVATQLGVSRTPVREALQRLERFGLVEVAVGRYTRVSEIDDQLRADTAEFTAYFMGNALRIALQSCSDEQLAELVSAVDAVVAAAASDDALQLFDSSTAMFVLATRATGNVVFTTFIREASLAILRNLRGWQPFLTCPLARTTGYTTLRDCIAARDGAGAEQTLRHLHGLA</sequence>
<dbReference type="SUPFAM" id="SSF48008">
    <property type="entry name" value="GntR ligand-binding domain-like"/>
    <property type="match status" value="1"/>
</dbReference>
<dbReference type="EMBL" id="JACIFH010000001">
    <property type="protein sequence ID" value="MBB4140583.1"/>
    <property type="molecule type" value="Genomic_DNA"/>
</dbReference>